<comment type="caution">
    <text evidence="6">The sequence shown here is derived from an EMBL/GenBank/DDBJ whole genome shotgun (WGS) entry which is preliminary data.</text>
</comment>
<dbReference type="InterPro" id="IPR053153">
    <property type="entry name" value="APC_K+_Transporter"/>
</dbReference>
<feature type="transmembrane region" description="Helical" evidence="5">
    <location>
        <begin position="172"/>
        <end position="193"/>
    </location>
</feature>
<evidence type="ECO:0000313" key="6">
    <source>
        <dbReference type="EMBL" id="MBC3888784.1"/>
    </source>
</evidence>
<dbReference type="InterPro" id="IPR002293">
    <property type="entry name" value="AA/rel_permease1"/>
</dbReference>
<feature type="transmembrane region" description="Helical" evidence="5">
    <location>
        <begin position="107"/>
        <end position="134"/>
    </location>
</feature>
<dbReference type="EMBL" id="WJBD01000012">
    <property type="protein sequence ID" value="MBC3888784.1"/>
    <property type="molecule type" value="Genomic_DNA"/>
</dbReference>
<feature type="transmembrane region" description="Helical" evidence="5">
    <location>
        <begin position="259"/>
        <end position="284"/>
    </location>
</feature>
<proteinExistence type="predicted"/>
<gene>
    <name evidence="6" type="ORF">GH810_10715</name>
</gene>
<dbReference type="OrthoDB" id="9759676at2"/>
<dbReference type="PANTHER" id="PTHR47704:SF1">
    <property type="entry name" value="POTASSIUM TRANSPORTER KIMA"/>
    <property type="match status" value="1"/>
</dbReference>
<keyword evidence="2 5" id="KW-0812">Transmembrane</keyword>
<dbReference type="AlphaFoldDB" id="A0A923KQ47"/>
<keyword evidence="4 5" id="KW-0472">Membrane</keyword>
<reference evidence="6" key="1">
    <citation type="submission" date="2019-10" db="EMBL/GenBank/DDBJ databases">
        <authorList>
            <person name="Ross D.E."/>
            <person name="Gulliver D."/>
        </authorList>
    </citation>
    <scope>NUCLEOTIDE SEQUENCE</scope>
    <source>
        <strain evidence="6">DER-2019</strain>
    </source>
</reference>
<dbReference type="Gene3D" id="1.20.1740.10">
    <property type="entry name" value="Amino acid/polyamine transporter I"/>
    <property type="match status" value="1"/>
</dbReference>
<dbReference type="PANTHER" id="PTHR47704">
    <property type="entry name" value="POTASSIUM TRANSPORTER KIMA"/>
    <property type="match status" value="1"/>
</dbReference>
<feature type="transmembrane region" description="Helical" evidence="5">
    <location>
        <begin position="304"/>
        <end position="334"/>
    </location>
</feature>
<protein>
    <submittedName>
        <fullName evidence="6">Amino acid permease</fullName>
    </submittedName>
</protein>
<keyword evidence="3 5" id="KW-1133">Transmembrane helix</keyword>
<reference evidence="6" key="2">
    <citation type="submission" date="2020-10" db="EMBL/GenBank/DDBJ databases">
        <title>Comparative genomics of the Acetobacterium genus.</title>
        <authorList>
            <person name="Marshall C."/>
            <person name="May H."/>
            <person name="Norman S."/>
        </authorList>
    </citation>
    <scope>NUCLEOTIDE SEQUENCE</scope>
    <source>
        <strain evidence="6">DER-2019</strain>
    </source>
</reference>
<dbReference type="RefSeq" id="WP_148566075.1">
    <property type="nucleotide sequence ID" value="NZ_RXYA01000003.1"/>
</dbReference>
<comment type="subcellular location">
    <subcellularLocation>
        <location evidence="1">Membrane</location>
        <topology evidence="1">Multi-pass membrane protein</topology>
    </subcellularLocation>
</comment>
<keyword evidence="7" id="KW-1185">Reference proteome</keyword>
<feature type="transmembrane region" description="Helical" evidence="5">
    <location>
        <begin position="378"/>
        <end position="394"/>
    </location>
</feature>
<feature type="transmembrane region" description="Helical" evidence="5">
    <location>
        <begin position="354"/>
        <end position="372"/>
    </location>
</feature>
<dbReference type="GO" id="GO:0022857">
    <property type="term" value="F:transmembrane transporter activity"/>
    <property type="evidence" value="ECO:0007669"/>
    <property type="project" value="InterPro"/>
</dbReference>
<feature type="transmembrane region" description="Helical" evidence="5">
    <location>
        <begin position="415"/>
        <end position="433"/>
    </location>
</feature>
<dbReference type="GO" id="GO:0016020">
    <property type="term" value="C:membrane"/>
    <property type="evidence" value="ECO:0007669"/>
    <property type="project" value="UniProtKB-SubCell"/>
</dbReference>
<evidence type="ECO:0000313" key="7">
    <source>
        <dbReference type="Proteomes" id="UP000616595"/>
    </source>
</evidence>
<evidence type="ECO:0000256" key="4">
    <source>
        <dbReference type="ARBA" id="ARBA00023136"/>
    </source>
</evidence>
<feature type="transmembrane region" description="Helical" evidence="5">
    <location>
        <begin position="439"/>
        <end position="457"/>
    </location>
</feature>
<feature type="transmembrane region" description="Helical" evidence="5">
    <location>
        <begin position="40"/>
        <end position="60"/>
    </location>
</feature>
<name>A0A923KQ47_9FIRM</name>
<evidence type="ECO:0000256" key="5">
    <source>
        <dbReference type="SAM" id="Phobius"/>
    </source>
</evidence>
<feature type="transmembrane region" description="Helical" evidence="5">
    <location>
        <begin position="140"/>
        <end position="160"/>
    </location>
</feature>
<feature type="transmembrane region" description="Helical" evidence="5">
    <location>
        <begin position="66"/>
        <end position="86"/>
    </location>
</feature>
<sequence length="632" mass="69646">MSKVKNVLLGKSLRTDEIKHERLSQLWGLPILASDAVSSVAYAVEEILLVLVPLLGFAAFGYVPGVVAAIILLLLILCFSYSQIIAHYPSGGGAYIVSKENLGEMPALISAAALIVDYILTVAVSISASTMAIVAAIPSLARYAVLISVACIVLVTIVNLRGIRESSKIFGIPTYAFIFSMGIMIAIGLFRLFSGTLAPITYSADQLASVLPTEAFQGLLVVVVLRAFSSGCSALTGVEAVSNAVPSFRDPSQYNARHVLYLLAGIIVLIFGGTTVLAVSLQVVHISGTTVVAQIAQAIFGRNFFYYLIQITTSLILLLAANTAYNGLPLLLYLLAHDRYVPKQFSQRGAKLSFSNGIVFIMIIAIFLVIVFDSNPHNLIPLYSVGVFISFTLSQYGMFRKWLREKDKGWKYKSLINIFGAIVTGVGSIVIFYSKFLEGAWMLAIAMPIIILVMIYIRNHYAEVQKQVELKEFAPYYPRPSGGKGTPCIVLLQSINKATLKALNYANTISDDITVLHICRYPEHAKQLRAQWTELQIPLKLEIIENPYRDITHTLKSYVYKKAKDLGHGENLTVIMIKYVANHWYDAVLHNQTTAFLEQNLSHFKNVTTILVPYHYSLNTIVEDKNNVDIEG</sequence>
<evidence type="ECO:0000256" key="2">
    <source>
        <dbReference type="ARBA" id="ARBA00022692"/>
    </source>
</evidence>
<dbReference type="Proteomes" id="UP000616595">
    <property type="component" value="Unassembled WGS sequence"/>
</dbReference>
<organism evidence="6 7">
    <name type="scientific">Acetobacterium paludosum</name>
    <dbReference type="NCBI Taxonomy" id="52693"/>
    <lineage>
        <taxon>Bacteria</taxon>
        <taxon>Bacillati</taxon>
        <taxon>Bacillota</taxon>
        <taxon>Clostridia</taxon>
        <taxon>Eubacteriales</taxon>
        <taxon>Eubacteriaceae</taxon>
        <taxon>Acetobacterium</taxon>
    </lineage>
</organism>
<evidence type="ECO:0000256" key="3">
    <source>
        <dbReference type="ARBA" id="ARBA00022989"/>
    </source>
</evidence>
<accession>A0A923KQ47</accession>
<dbReference type="Pfam" id="PF13520">
    <property type="entry name" value="AA_permease_2"/>
    <property type="match status" value="1"/>
</dbReference>
<evidence type="ECO:0000256" key="1">
    <source>
        <dbReference type="ARBA" id="ARBA00004141"/>
    </source>
</evidence>